<evidence type="ECO:0000313" key="2">
    <source>
        <dbReference type="Proteomes" id="UP000245609"/>
    </source>
</evidence>
<dbReference type="InterPro" id="IPR009057">
    <property type="entry name" value="Homeodomain-like_sf"/>
</dbReference>
<organism evidence="1 2">
    <name type="scientific">Smittium megazygosporum</name>
    <dbReference type="NCBI Taxonomy" id="133381"/>
    <lineage>
        <taxon>Eukaryota</taxon>
        <taxon>Fungi</taxon>
        <taxon>Fungi incertae sedis</taxon>
        <taxon>Zoopagomycota</taxon>
        <taxon>Kickxellomycotina</taxon>
        <taxon>Harpellomycetes</taxon>
        <taxon>Harpellales</taxon>
        <taxon>Legeriomycetaceae</taxon>
        <taxon>Smittium</taxon>
    </lineage>
</organism>
<evidence type="ECO:0008006" key="3">
    <source>
        <dbReference type="Google" id="ProtNLM"/>
    </source>
</evidence>
<sequence>MFHGIWLNPYKKISNETRKLIIEEYTAGRQLKSISTSLQLSNSTVASIISVYLRESRVEKKQRGGTRNRKILPEHEIFIINTLNKNGSLSLNMLRKLTNKKFNLQISTSTIKRCCDSNLYRLCKVSEPSVSSLIDKDFSYRIVSIVTSRAISKAT</sequence>
<reference evidence="1 2" key="1">
    <citation type="journal article" date="2018" name="MBio">
        <title>Comparative Genomics Reveals the Core Gene Toolbox for the Fungus-Insect Symbiosis.</title>
        <authorList>
            <person name="Wang Y."/>
            <person name="Stata M."/>
            <person name="Wang W."/>
            <person name="Stajich J.E."/>
            <person name="White M.M."/>
            <person name="Moncalvo J.M."/>
        </authorList>
    </citation>
    <scope>NUCLEOTIDE SEQUENCE [LARGE SCALE GENOMIC DNA]</scope>
    <source>
        <strain evidence="1 2">SC-DP-2</strain>
    </source>
</reference>
<dbReference type="Proteomes" id="UP000245609">
    <property type="component" value="Unassembled WGS sequence"/>
</dbReference>
<evidence type="ECO:0000313" key="1">
    <source>
        <dbReference type="EMBL" id="PVU89491.1"/>
    </source>
</evidence>
<comment type="caution">
    <text evidence="1">The sequence shown here is derived from an EMBL/GenBank/DDBJ whole genome shotgun (WGS) entry which is preliminary data.</text>
</comment>
<accession>A0A2T9YAY6</accession>
<dbReference type="OrthoDB" id="2194526at2759"/>
<gene>
    <name evidence="1" type="ORF">BB560_006291</name>
</gene>
<dbReference type="AlphaFoldDB" id="A0A2T9YAY6"/>
<feature type="non-terminal residue" evidence="1">
    <location>
        <position position="155"/>
    </location>
</feature>
<dbReference type="SUPFAM" id="SSF46689">
    <property type="entry name" value="Homeodomain-like"/>
    <property type="match status" value="1"/>
</dbReference>
<protein>
    <recommendedName>
        <fullName evidence="3">Paired domain-containing protein</fullName>
    </recommendedName>
</protein>
<dbReference type="InterPro" id="IPR036388">
    <property type="entry name" value="WH-like_DNA-bd_sf"/>
</dbReference>
<name>A0A2T9YAY6_9FUNG</name>
<keyword evidence="2" id="KW-1185">Reference proteome</keyword>
<dbReference type="Gene3D" id="1.10.10.10">
    <property type="entry name" value="Winged helix-like DNA-binding domain superfamily/Winged helix DNA-binding domain"/>
    <property type="match status" value="1"/>
</dbReference>
<dbReference type="STRING" id="133381.A0A2T9YAY6"/>
<dbReference type="EMBL" id="MBFS01003041">
    <property type="protein sequence ID" value="PVU89491.1"/>
    <property type="molecule type" value="Genomic_DNA"/>
</dbReference>
<proteinExistence type="predicted"/>